<dbReference type="Gene3D" id="3.20.20.20">
    <property type="entry name" value="Dihydropteroate synthase-like"/>
    <property type="match status" value="1"/>
</dbReference>
<dbReference type="PANTHER" id="PTHR45833:SF1">
    <property type="entry name" value="METHIONINE SYNTHASE"/>
    <property type="match status" value="1"/>
</dbReference>
<dbReference type="GO" id="GO:0005829">
    <property type="term" value="C:cytosol"/>
    <property type="evidence" value="ECO:0007669"/>
    <property type="project" value="TreeGrafter"/>
</dbReference>
<accession>A0A0S6UI01</accession>
<dbReference type="GO" id="GO:0008705">
    <property type="term" value="F:methionine synthase activity"/>
    <property type="evidence" value="ECO:0007669"/>
    <property type="project" value="TreeGrafter"/>
</dbReference>
<evidence type="ECO:0000256" key="3">
    <source>
        <dbReference type="ARBA" id="ARBA00022628"/>
    </source>
</evidence>
<evidence type="ECO:0000256" key="6">
    <source>
        <dbReference type="ARBA" id="ARBA00023285"/>
    </source>
</evidence>
<protein>
    <submittedName>
        <fullName evidence="8">Methionine synthase I, cobalamin-binding domain</fullName>
    </submittedName>
</protein>
<dbReference type="PANTHER" id="PTHR45833">
    <property type="entry name" value="METHIONINE SYNTHASE"/>
    <property type="match status" value="1"/>
</dbReference>
<proteinExistence type="inferred from homology"/>
<dbReference type="GO" id="GO:0050667">
    <property type="term" value="P:homocysteine metabolic process"/>
    <property type="evidence" value="ECO:0007669"/>
    <property type="project" value="TreeGrafter"/>
</dbReference>
<comment type="similarity">
    <text evidence="1">Belongs to the vitamin-B12 dependent methionine synthase family.</text>
</comment>
<dbReference type="GO" id="GO:0031419">
    <property type="term" value="F:cobalamin binding"/>
    <property type="evidence" value="ECO:0007669"/>
    <property type="project" value="UniProtKB-KW"/>
</dbReference>
<dbReference type="GO" id="GO:0032259">
    <property type="term" value="P:methylation"/>
    <property type="evidence" value="ECO:0007669"/>
    <property type="project" value="UniProtKB-KW"/>
</dbReference>
<organism evidence="8">
    <name type="scientific">Moorella thermoacetica Y72</name>
    <dbReference type="NCBI Taxonomy" id="1325331"/>
    <lineage>
        <taxon>Bacteria</taxon>
        <taxon>Bacillati</taxon>
        <taxon>Bacillota</taxon>
        <taxon>Clostridia</taxon>
        <taxon>Neomoorellales</taxon>
        <taxon>Neomoorellaceae</taxon>
        <taxon>Neomoorella</taxon>
    </lineage>
</organism>
<dbReference type="NCBIfam" id="NF005719">
    <property type="entry name" value="PRK07535.1"/>
    <property type="match status" value="1"/>
</dbReference>
<gene>
    <name evidence="8" type="ORF">MTY_2441</name>
</gene>
<evidence type="ECO:0000256" key="4">
    <source>
        <dbReference type="ARBA" id="ARBA00022679"/>
    </source>
</evidence>
<feature type="domain" description="Pterin-binding" evidence="7">
    <location>
        <begin position="4"/>
        <end position="248"/>
    </location>
</feature>
<dbReference type="GO" id="GO:0046872">
    <property type="term" value="F:metal ion binding"/>
    <property type="evidence" value="ECO:0007669"/>
    <property type="project" value="UniProtKB-KW"/>
</dbReference>
<evidence type="ECO:0000259" key="7">
    <source>
        <dbReference type="PROSITE" id="PS50972"/>
    </source>
</evidence>
<dbReference type="GO" id="GO:0046653">
    <property type="term" value="P:tetrahydrofolate metabolic process"/>
    <property type="evidence" value="ECO:0007669"/>
    <property type="project" value="TreeGrafter"/>
</dbReference>
<sequence>MQEMLIIGEKLNSAIPSVRQIINDKNAAAVQDLARRQAEAGADYLDLNTAHCDEVADMEWLVRTVQEVTDVPLCIDSTAGEAIKKGLETVKGDKSKVIINSISMEKKRLEEVLPLVLEYQCPVIGLTVDDNGIPKTAEERIKITEGLIETLSRKNYDLSNLYIDPLVLPLAVNHTNAVMFFQCLRDIKRLFKVKTVSGLSNISFNMPKRKLINRYFLTICMASGMDAAILDPLDGKIMTAVTTTDLLLGNDRFGKNFLKAYRKDLLAD</sequence>
<name>A0A0S6UI01_NEOTH</name>
<evidence type="ECO:0000256" key="2">
    <source>
        <dbReference type="ARBA" id="ARBA00022603"/>
    </source>
</evidence>
<dbReference type="SUPFAM" id="SSF51717">
    <property type="entry name" value="Dihydropteroate synthetase-like"/>
    <property type="match status" value="1"/>
</dbReference>
<keyword evidence="5" id="KW-0479">Metal-binding</keyword>
<dbReference type="Proteomes" id="UP000063718">
    <property type="component" value="Unassembled WGS sequence"/>
</dbReference>
<dbReference type="AlphaFoldDB" id="A0A0S6UI01"/>
<reference evidence="8" key="1">
    <citation type="journal article" date="2014" name="Gene">
        <title>Genome-guided analysis of transformation efficiency and carbon dioxide assimilation by Moorella thermoacetica Y72.</title>
        <authorList>
            <person name="Tsukahara K."/>
            <person name="Kita A."/>
            <person name="Nakashimada Y."/>
            <person name="Hoshino T."/>
            <person name="Murakami K."/>
        </authorList>
    </citation>
    <scope>NUCLEOTIDE SEQUENCE [LARGE SCALE GENOMIC DNA]</scope>
    <source>
        <strain evidence="8">Y72</strain>
    </source>
</reference>
<keyword evidence="3" id="KW-0846">Cobalamin</keyword>
<evidence type="ECO:0000256" key="1">
    <source>
        <dbReference type="ARBA" id="ARBA00010398"/>
    </source>
</evidence>
<dbReference type="PROSITE" id="PS50972">
    <property type="entry name" value="PTERIN_BINDING"/>
    <property type="match status" value="1"/>
</dbReference>
<evidence type="ECO:0000256" key="5">
    <source>
        <dbReference type="ARBA" id="ARBA00022723"/>
    </source>
</evidence>
<keyword evidence="2" id="KW-0489">Methyltransferase</keyword>
<dbReference type="EMBL" id="DF238840">
    <property type="protein sequence ID" value="GAF27100.1"/>
    <property type="molecule type" value="Genomic_DNA"/>
</dbReference>
<dbReference type="InterPro" id="IPR050554">
    <property type="entry name" value="Met_Synthase/Corrinoid"/>
</dbReference>
<evidence type="ECO:0000313" key="8">
    <source>
        <dbReference type="EMBL" id="GAF27100.1"/>
    </source>
</evidence>
<dbReference type="Pfam" id="PF00809">
    <property type="entry name" value="Pterin_bind"/>
    <property type="match status" value="1"/>
</dbReference>
<dbReference type="InterPro" id="IPR000489">
    <property type="entry name" value="Pterin-binding_dom"/>
</dbReference>
<keyword evidence="4" id="KW-0808">Transferase</keyword>
<dbReference type="InterPro" id="IPR011005">
    <property type="entry name" value="Dihydropteroate_synth-like_sf"/>
</dbReference>
<keyword evidence="6" id="KW-0170">Cobalt</keyword>